<organism evidence="3 4">
    <name type="scientific">Pseudomonas turukhanskensis</name>
    <dbReference type="NCBI Taxonomy" id="1806536"/>
    <lineage>
        <taxon>Bacteria</taxon>
        <taxon>Pseudomonadati</taxon>
        <taxon>Pseudomonadota</taxon>
        <taxon>Gammaproteobacteria</taxon>
        <taxon>Pseudomonadales</taxon>
        <taxon>Pseudomonadaceae</taxon>
        <taxon>Pseudomonas</taxon>
    </lineage>
</organism>
<dbReference type="RefSeq" id="WP_271197783.1">
    <property type="nucleotide sequence ID" value="NZ_BSFN01000021.1"/>
</dbReference>
<feature type="chain" id="PRO_5040941551" description="Glycine zipper family protein" evidence="2">
    <location>
        <begin position="25"/>
        <end position="362"/>
    </location>
</feature>
<feature type="compositionally biased region" description="Gly residues" evidence="1">
    <location>
        <begin position="90"/>
        <end position="106"/>
    </location>
</feature>
<dbReference type="AlphaFoldDB" id="A0A9W6K8K2"/>
<gene>
    <name evidence="3" type="ORF">GCM10017655_45940</name>
</gene>
<evidence type="ECO:0000313" key="3">
    <source>
        <dbReference type="EMBL" id="GLK91530.1"/>
    </source>
</evidence>
<sequence length="362" mass="38305">MKSQIWRLAGVSVLSLAMFGSALADDGPDPRSVLGGGGSQRDQGRSNSGGYQGGGNQGGGQSRPQQQQGVQGPARVLGGSTPAPRDDRGGYGNGHNQGGYNQGHNNGNGGGYNGGYNGGGYHNGGYSNGGYNGNGNGHSGGRDDDDDDHGRPGNNDSRGSKGPVGQVGAKSPPPPGNQWHGGRPSGGWGPGPRWQPGYRVEHIPQGRWRVPHGGIDYYYADGYWYRPYGPSYIVVTPPYGVRVRTLPSYAEQLWIGSALYFIAAGTYYLYQADRQEYVVTSPPTQVTSNNGWQGNGYDVVAYPARGQGQAQIAQDRYDCHRWAVNQSGFDPSQAAYAPAPNVADIYRRSLGACLAGRGYSVN</sequence>
<dbReference type="Proteomes" id="UP001143328">
    <property type="component" value="Unassembled WGS sequence"/>
</dbReference>
<name>A0A9W6K8K2_9PSED</name>
<evidence type="ECO:0000256" key="1">
    <source>
        <dbReference type="SAM" id="MobiDB-lite"/>
    </source>
</evidence>
<comment type="caution">
    <text evidence="3">The sequence shown here is derived from an EMBL/GenBank/DDBJ whole genome shotgun (WGS) entry which is preliminary data.</text>
</comment>
<evidence type="ECO:0008006" key="5">
    <source>
        <dbReference type="Google" id="ProtNLM"/>
    </source>
</evidence>
<evidence type="ECO:0000256" key="2">
    <source>
        <dbReference type="SAM" id="SignalP"/>
    </source>
</evidence>
<reference evidence="3" key="2">
    <citation type="submission" date="2023-01" db="EMBL/GenBank/DDBJ databases">
        <authorList>
            <person name="Sun Q."/>
            <person name="Evtushenko L."/>
        </authorList>
    </citation>
    <scope>NUCLEOTIDE SEQUENCE</scope>
    <source>
        <strain evidence="3">VKM B-2935</strain>
    </source>
</reference>
<dbReference type="InterPro" id="IPR045398">
    <property type="entry name" value="DUF6515"/>
</dbReference>
<protein>
    <recommendedName>
        <fullName evidence="5">Glycine zipper family protein</fullName>
    </recommendedName>
</protein>
<feature type="signal peptide" evidence="2">
    <location>
        <begin position="1"/>
        <end position="24"/>
    </location>
</feature>
<accession>A0A9W6K8K2</accession>
<feature type="compositionally biased region" description="Low complexity" evidence="1">
    <location>
        <begin position="62"/>
        <end position="73"/>
    </location>
</feature>
<feature type="region of interest" description="Disordered" evidence="1">
    <location>
        <begin position="25"/>
        <end position="106"/>
    </location>
</feature>
<feature type="region of interest" description="Disordered" evidence="1">
    <location>
        <begin position="132"/>
        <end position="193"/>
    </location>
</feature>
<evidence type="ECO:0000313" key="4">
    <source>
        <dbReference type="Proteomes" id="UP001143328"/>
    </source>
</evidence>
<dbReference type="EMBL" id="BSFN01000021">
    <property type="protein sequence ID" value="GLK91530.1"/>
    <property type="molecule type" value="Genomic_DNA"/>
</dbReference>
<feature type="compositionally biased region" description="Gly residues" evidence="1">
    <location>
        <begin position="50"/>
        <end position="61"/>
    </location>
</feature>
<dbReference type="Pfam" id="PF20125">
    <property type="entry name" value="DUF6515"/>
    <property type="match status" value="1"/>
</dbReference>
<keyword evidence="2" id="KW-0732">Signal</keyword>
<dbReference type="PRINTS" id="PR01228">
    <property type="entry name" value="EGGSHELL"/>
</dbReference>
<keyword evidence="4" id="KW-1185">Reference proteome</keyword>
<proteinExistence type="predicted"/>
<reference evidence="3" key="1">
    <citation type="journal article" date="2014" name="Int. J. Syst. Evol. Microbiol.">
        <title>Complete genome sequence of Corynebacterium casei LMG S-19264T (=DSM 44701T), isolated from a smear-ripened cheese.</title>
        <authorList>
            <consortium name="US DOE Joint Genome Institute (JGI-PGF)"/>
            <person name="Walter F."/>
            <person name="Albersmeier A."/>
            <person name="Kalinowski J."/>
            <person name="Ruckert C."/>
        </authorList>
    </citation>
    <scope>NUCLEOTIDE SEQUENCE</scope>
    <source>
        <strain evidence="3">VKM B-2935</strain>
    </source>
</reference>